<comment type="caution">
    <text evidence="2">The sequence shown here is derived from an EMBL/GenBank/DDBJ whole genome shotgun (WGS) entry which is preliminary data.</text>
</comment>
<dbReference type="SUPFAM" id="SSF47095">
    <property type="entry name" value="HMG-box"/>
    <property type="match status" value="1"/>
</dbReference>
<dbReference type="Proteomes" id="UP000800039">
    <property type="component" value="Unassembled WGS sequence"/>
</dbReference>
<feature type="compositionally biased region" description="Polar residues" evidence="1">
    <location>
        <begin position="480"/>
        <end position="494"/>
    </location>
</feature>
<dbReference type="EMBL" id="ML976616">
    <property type="protein sequence ID" value="KAF1844817.1"/>
    <property type="molecule type" value="Genomic_DNA"/>
</dbReference>
<organism evidence="2 3">
    <name type="scientific">Cucurbitaria berberidis CBS 394.84</name>
    <dbReference type="NCBI Taxonomy" id="1168544"/>
    <lineage>
        <taxon>Eukaryota</taxon>
        <taxon>Fungi</taxon>
        <taxon>Dikarya</taxon>
        <taxon>Ascomycota</taxon>
        <taxon>Pezizomycotina</taxon>
        <taxon>Dothideomycetes</taxon>
        <taxon>Pleosporomycetidae</taxon>
        <taxon>Pleosporales</taxon>
        <taxon>Pleosporineae</taxon>
        <taxon>Cucurbitariaceae</taxon>
        <taxon>Cucurbitaria</taxon>
    </lineage>
</organism>
<evidence type="ECO:0000313" key="3">
    <source>
        <dbReference type="Proteomes" id="UP000800039"/>
    </source>
</evidence>
<feature type="region of interest" description="Disordered" evidence="1">
    <location>
        <begin position="436"/>
        <end position="494"/>
    </location>
</feature>
<dbReference type="GeneID" id="63849059"/>
<proteinExistence type="predicted"/>
<protein>
    <submittedName>
        <fullName evidence="2">Uncharacterized protein</fullName>
    </submittedName>
</protein>
<gene>
    <name evidence="2" type="ORF">K460DRAFT_354694</name>
</gene>
<accession>A0A9P4GFS4</accession>
<dbReference type="RefSeq" id="XP_040787380.1">
    <property type="nucleotide sequence ID" value="XM_040931807.1"/>
</dbReference>
<dbReference type="AlphaFoldDB" id="A0A9P4GFS4"/>
<dbReference type="OrthoDB" id="3801208at2759"/>
<sequence length="539" mass="59639">MASTEPDPAVEQLIAFLTPKNVAIYAQTREEWARSILEIVLNRVADRWRSANIGTHPTFQLATEALKAVVQSADAPELAINNKAAAQDVHRILNIINAVAHTQWGRFAAMAQQPKSRPEGQSAHRAYRIIPQLGHTQWSESIQDHALLLRKAFDTVHHSHVSTRPDTLVISLQDWGMLREGVEQLGQKIIRNCGKRADKTTLYQSPTGLNTALVPNARAVPGARLVELSHAAQATAAHMLPSSTTQNLPQMAKHPIAPKHIIPRSPGTSPVKKKTKDVPLAHKEMTFTHNDGAYYFFVLAEREQVKGDVNKNKDNSRGITGEELSSLLAELWARMLAEEKAPFAAIYHKWQEKEPSDQQVLAAGEYQRRGIDDNVRAIARKRMVVGMKRCKTVLNARDVFQFLKSKNIKPTNPLTRNATAAAPHITNVAPTLPNGLSSHPPFLSSPKDNMGPPPRSAASISRFPGPSTRHPSRRVPLQTIPPSYTRQRSQQTASSMPFLSEIELLRQAKQVNASMEKMIARSSTAGNYIDLTENDPPSP</sequence>
<keyword evidence="3" id="KW-1185">Reference proteome</keyword>
<evidence type="ECO:0000313" key="2">
    <source>
        <dbReference type="EMBL" id="KAF1844817.1"/>
    </source>
</evidence>
<name>A0A9P4GFS4_9PLEO</name>
<dbReference type="Gene3D" id="1.10.30.10">
    <property type="entry name" value="High mobility group box domain"/>
    <property type="match status" value="1"/>
</dbReference>
<dbReference type="InterPro" id="IPR036910">
    <property type="entry name" value="HMG_box_dom_sf"/>
</dbReference>
<reference evidence="2" key="1">
    <citation type="submission" date="2020-01" db="EMBL/GenBank/DDBJ databases">
        <authorList>
            <consortium name="DOE Joint Genome Institute"/>
            <person name="Haridas S."/>
            <person name="Albert R."/>
            <person name="Binder M."/>
            <person name="Bloem J."/>
            <person name="Labutti K."/>
            <person name="Salamov A."/>
            <person name="Andreopoulos B."/>
            <person name="Baker S.E."/>
            <person name="Barry K."/>
            <person name="Bills G."/>
            <person name="Bluhm B.H."/>
            <person name="Cannon C."/>
            <person name="Castanera R."/>
            <person name="Culley D.E."/>
            <person name="Daum C."/>
            <person name="Ezra D."/>
            <person name="Gonzalez J.B."/>
            <person name="Henrissat B."/>
            <person name="Kuo A."/>
            <person name="Liang C."/>
            <person name="Lipzen A."/>
            <person name="Lutzoni F."/>
            <person name="Magnuson J."/>
            <person name="Mondo S."/>
            <person name="Nolan M."/>
            <person name="Ohm R."/>
            <person name="Pangilinan J."/>
            <person name="Park H.-J."/>
            <person name="Ramirez L."/>
            <person name="Alfaro M."/>
            <person name="Sun H."/>
            <person name="Tritt A."/>
            <person name="Yoshinaga Y."/>
            <person name="Zwiers L.-H."/>
            <person name="Turgeon B.G."/>
            <person name="Goodwin S.B."/>
            <person name="Spatafora J.W."/>
            <person name="Crous P.W."/>
            <person name="Grigoriev I.V."/>
        </authorList>
    </citation>
    <scope>NUCLEOTIDE SEQUENCE</scope>
    <source>
        <strain evidence="2">CBS 394.84</strain>
    </source>
</reference>
<evidence type="ECO:0000256" key="1">
    <source>
        <dbReference type="SAM" id="MobiDB-lite"/>
    </source>
</evidence>